<gene>
    <name evidence="2" type="ORF">FIE12Z_4559</name>
</gene>
<keyword evidence="1" id="KW-1133">Transmembrane helix</keyword>
<organism evidence="2 3">
    <name type="scientific">Fusarium flagelliforme</name>
    <dbReference type="NCBI Taxonomy" id="2675880"/>
    <lineage>
        <taxon>Eukaryota</taxon>
        <taxon>Fungi</taxon>
        <taxon>Dikarya</taxon>
        <taxon>Ascomycota</taxon>
        <taxon>Pezizomycotina</taxon>
        <taxon>Sordariomycetes</taxon>
        <taxon>Hypocreomycetidae</taxon>
        <taxon>Hypocreales</taxon>
        <taxon>Nectriaceae</taxon>
        <taxon>Fusarium</taxon>
        <taxon>Fusarium incarnatum-equiseti species complex</taxon>
    </lineage>
</organism>
<keyword evidence="1" id="KW-0812">Transmembrane</keyword>
<dbReference type="AlphaFoldDB" id="A0A395MTG9"/>
<keyword evidence="3" id="KW-1185">Reference proteome</keyword>
<evidence type="ECO:0000256" key="1">
    <source>
        <dbReference type="SAM" id="Phobius"/>
    </source>
</evidence>
<evidence type="ECO:0000313" key="3">
    <source>
        <dbReference type="Proteomes" id="UP000265631"/>
    </source>
</evidence>
<protein>
    <submittedName>
        <fullName evidence="2">Uncharacterized protein</fullName>
    </submittedName>
</protein>
<sequence length="463" mass="50638">MGFFPSGRQHYHEPLPLRRPTFIDNPSSFSQCKRSHLPSPLDLTEDTEAKAKLPVLNSQLSSHTFWLQVLTEFSGVVGPESAREYSPLSSPVERRSLDADRQLDSEIQPSEQGYILVSPLSVLGSADSTFCVSPLDEHDTAHTGLLGEYGIVHASPSTVSEDWSAIAQPTSEDPMSAGGVSVWSNPFSDEYEDNSLDSPVDPAFESALEELNSISPDISSLDEPFVSAEHEDNSLDVSPISPSFLSALEELNSMSPGISSLDEPFASAEEELGPSSNPFSPNYEYTPSPDISPVHRWTIVTQAWSPVPEQDPVNHFSDDSSDGGLEIQHVRQRIPHPLVVTPEVSSTNDGVNTVGYVAYPPRPFLSRSAGGGYGYITDSALPASRYGTFGTQAPSTPRSPWVEENETYMLLRAHTMDEHLDGGCSAWDDVFFIFMSLLFFAVSGIYVFMLLSVLQHMVASGRW</sequence>
<dbReference type="Proteomes" id="UP000265631">
    <property type="component" value="Unassembled WGS sequence"/>
</dbReference>
<proteinExistence type="predicted"/>
<feature type="transmembrane region" description="Helical" evidence="1">
    <location>
        <begin position="430"/>
        <end position="454"/>
    </location>
</feature>
<accession>A0A395MTG9</accession>
<reference evidence="2 3" key="1">
    <citation type="journal article" date="2018" name="PLoS Pathog.">
        <title>Evolution of structural diversity of trichothecenes, a family of toxins produced by plant pathogenic and entomopathogenic fungi.</title>
        <authorList>
            <person name="Proctor R.H."/>
            <person name="McCormick S.P."/>
            <person name="Kim H.S."/>
            <person name="Cardoza R.E."/>
            <person name="Stanley A.M."/>
            <person name="Lindo L."/>
            <person name="Kelly A."/>
            <person name="Brown D.W."/>
            <person name="Lee T."/>
            <person name="Vaughan M.M."/>
            <person name="Alexander N.J."/>
            <person name="Busman M."/>
            <person name="Gutierrez S."/>
        </authorList>
    </citation>
    <scope>NUCLEOTIDE SEQUENCE [LARGE SCALE GENOMIC DNA]</scope>
    <source>
        <strain evidence="2 3">NRRL 13405</strain>
    </source>
</reference>
<name>A0A395MTG9_9HYPO</name>
<evidence type="ECO:0000313" key="2">
    <source>
        <dbReference type="EMBL" id="RFN51241.1"/>
    </source>
</evidence>
<keyword evidence="1" id="KW-0472">Membrane</keyword>
<comment type="caution">
    <text evidence="2">The sequence shown here is derived from an EMBL/GenBank/DDBJ whole genome shotgun (WGS) entry which is preliminary data.</text>
</comment>
<dbReference type="EMBL" id="PXXK01000115">
    <property type="protein sequence ID" value="RFN51241.1"/>
    <property type="molecule type" value="Genomic_DNA"/>
</dbReference>